<keyword evidence="4" id="KW-1185">Reference proteome</keyword>
<evidence type="ECO:0000313" key="4">
    <source>
        <dbReference type="Proteomes" id="UP000030103"/>
    </source>
</evidence>
<gene>
    <name evidence="2" type="ORF">HQ47_03130</name>
    <name evidence="3" type="ORF">NCTC11632_01205</name>
</gene>
<dbReference type="Pfam" id="PF13588">
    <property type="entry name" value="HSDR_N_2"/>
    <property type="match status" value="1"/>
</dbReference>
<reference evidence="3 5" key="2">
    <citation type="submission" date="2018-06" db="EMBL/GenBank/DDBJ databases">
        <authorList>
            <consortium name="Pathogen Informatics"/>
            <person name="Doyle S."/>
        </authorList>
    </citation>
    <scope>NUCLEOTIDE SEQUENCE [LARGE SCALE GENOMIC DNA]</scope>
    <source>
        <strain evidence="3 5">NCTC11632</strain>
    </source>
</reference>
<reference evidence="2 4" key="1">
    <citation type="submission" date="2014-09" db="EMBL/GenBank/DDBJ databases">
        <title>Draft Genome Sequence of Porphyromonas macacae COT-192_OH2859.</title>
        <authorList>
            <person name="Wallis C."/>
            <person name="Deusch O."/>
            <person name="O'Flynn C."/>
            <person name="Davis I."/>
            <person name="Horsfall A."/>
            <person name="Kirkwood N."/>
            <person name="Harris S."/>
            <person name="Eisen J.A."/>
            <person name="Coil D.A."/>
            <person name="Darling A.E."/>
            <person name="Jospin G."/>
            <person name="Alexiev A."/>
        </authorList>
    </citation>
    <scope>NUCLEOTIDE SEQUENCE [LARGE SCALE GENOMIC DNA]</scope>
    <source>
        <strain evidence="4">COT-192 OH2859</strain>
        <strain evidence="2">COT-192_OH2859</strain>
    </source>
</reference>
<evidence type="ECO:0000313" key="2">
    <source>
        <dbReference type="EMBL" id="KGN74921.1"/>
    </source>
</evidence>
<dbReference type="Proteomes" id="UP000030103">
    <property type="component" value="Unassembled WGS sequence"/>
</dbReference>
<protein>
    <submittedName>
        <fullName evidence="3">Type I restriction enzyme R protein N terminus (HSDR_N)</fullName>
    </submittedName>
</protein>
<accession>A0A0A2E7T1</accession>
<proteinExistence type="predicted"/>
<dbReference type="EMBL" id="JRFA01000009">
    <property type="protein sequence ID" value="KGN74921.1"/>
    <property type="molecule type" value="Genomic_DNA"/>
</dbReference>
<dbReference type="InterPro" id="IPR029464">
    <property type="entry name" value="HSDR_N"/>
</dbReference>
<dbReference type="OrthoDB" id="9790377at2"/>
<name>A0A0A2E7T1_9PORP</name>
<dbReference type="eggNOG" id="COG4096">
    <property type="taxonomic scope" value="Bacteria"/>
</dbReference>
<feature type="domain" description="Type I restriction enzyme R protein N-terminal" evidence="1">
    <location>
        <begin position="35"/>
        <end position="144"/>
    </location>
</feature>
<dbReference type="STRING" id="28115.HQ47_03130"/>
<dbReference type="EMBL" id="UGTF01000002">
    <property type="protein sequence ID" value="SUB89108.1"/>
    <property type="molecule type" value="Genomic_DNA"/>
</dbReference>
<dbReference type="RefSeq" id="WP_025003767.1">
    <property type="nucleotide sequence ID" value="NZ_JASBZX010000002.1"/>
</dbReference>
<dbReference type="Proteomes" id="UP000254156">
    <property type="component" value="Unassembled WGS sequence"/>
</dbReference>
<dbReference type="Gene3D" id="3.90.1570.30">
    <property type="match status" value="1"/>
</dbReference>
<evidence type="ECO:0000313" key="5">
    <source>
        <dbReference type="Proteomes" id="UP000254156"/>
    </source>
</evidence>
<evidence type="ECO:0000313" key="3">
    <source>
        <dbReference type="EMBL" id="SUB89108.1"/>
    </source>
</evidence>
<dbReference type="AlphaFoldDB" id="A0A0A2E7T1"/>
<evidence type="ECO:0000259" key="1">
    <source>
        <dbReference type="Pfam" id="PF13588"/>
    </source>
</evidence>
<sequence length="155" mass="18695">MFSLNLPDFEVRVRRRSDKVFIYDFLRENYYRLTPEEWVRQHFVHYLVEHLRYPRKLIANELQIKLGNTVKRCDSLVYDNALKPMALIEYKAPTVTISEKTVRQIMRYNMVLKVPFLFLSNGLEHLAYSIDYDRKGYAALNHIPAYQELLEYKQQ</sequence>
<organism evidence="2 4">
    <name type="scientific">Porphyromonas macacae</name>
    <dbReference type="NCBI Taxonomy" id="28115"/>
    <lineage>
        <taxon>Bacteria</taxon>
        <taxon>Pseudomonadati</taxon>
        <taxon>Bacteroidota</taxon>
        <taxon>Bacteroidia</taxon>
        <taxon>Bacteroidales</taxon>
        <taxon>Porphyromonadaceae</taxon>
        <taxon>Porphyromonas</taxon>
    </lineage>
</organism>